<evidence type="ECO:0000256" key="1">
    <source>
        <dbReference type="SAM" id="Phobius"/>
    </source>
</evidence>
<sequence length="47" mass="4989">FGYGAGIFLFLPGGLLELFLGVWLIVKGFNSSAIASLSAKTDINEIK</sequence>
<protein>
    <recommendedName>
        <fullName evidence="3">DUF4386 family protein</fullName>
    </recommendedName>
</protein>
<feature type="non-terminal residue" evidence="2">
    <location>
        <position position="1"/>
    </location>
</feature>
<dbReference type="AlphaFoldDB" id="X1J080"/>
<keyword evidence="1" id="KW-0812">Transmembrane</keyword>
<keyword evidence="1" id="KW-0472">Membrane</keyword>
<evidence type="ECO:0000313" key="2">
    <source>
        <dbReference type="EMBL" id="GAH88096.1"/>
    </source>
</evidence>
<feature type="transmembrane region" description="Helical" evidence="1">
    <location>
        <begin position="6"/>
        <end position="26"/>
    </location>
</feature>
<accession>X1J080</accession>
<proteinExistence type="predicted"/>
<dbReference type="EMBL" id="BARU01036142">
    <property type="protein sequence ID" value="GAH88096.1"/>
    <property type="molecule type" value="Genomic_DNA"/>
</dbReference>
<evidence type="ECO:0008006" key="3">
    <source>
        <dbReference type="Google" id="ProtNLM"/>
    </source>
</evidence>
<organism evidence="2">
    <name type="scientific">marine sediment metagenome</name>
    <dbReference type="NCBI Taxonomy" id="412755"/>
    <lineage>
        <taxon>unclassified sequences</taxon>
        <taxon>metagenomes</taxon>
        <taxon>ecological metagenomes</taxon>
    </lineage>
</organism>
<name>X1J080_9ZZZZ</name>
<reference evidence="2" key="1">
    <citation type="journal article" date="2014" name="Front. Microbiol.">
        <title>High frequency of phylogenetically diverse reductive dehalogenase-homologous genes in deep subseafloor sedimentary metagenomes.</title>
        <authorList>
            <person name="Kawai M."/>
            <person name="Futagami T."/>
            <person name="Toyoda A."/>
            <person name="Takaki Y."/>
            <person name="Nishi S."/>
            <person name="Hori S."/>
            <person name="Arai W."/>
            <person name="Tsubouchi T."/>
            <person name="Morono Y."/>
            <person name="Uchiyama I."/>
            <person name="Ito T."/>
            <person name="Fujiyama A."/>
            <person name="Inagaki F."/>
            <person name="Takami H."/>
        </authorList>
    </citation>
    <scope>NUCLEOTIDE SEQUENCE</scope>
    <source>
        <strain evidence="2">Expedition CK06-06</strain>
    </source>
</reference>
<keyword evidence="1" id="KW-1133">Transmembrane helix</keyword>
<gene>
    <name evidence="2" type="ORF">S03H2_56495</name>
</gene>
<comment type="caution">
    <text evidence="2">The sequence shown here is derived from an EMBL/GenBank/DDBJ whole genome shotgun (WGS) entry which is preliminary data.</text>
</comment>